<organism evidence="2 3">
    <name type="scientific">Polyporus arcularius HHB13444</name>
    <dbReference type="NCBI Taxonomy" id="1314778"/>
    <lineage>
        <taxon>Eukaryota</taxon>
        <taxon>Fungi</taxon>
        <taxon>Dikarya</taxon>
        <taxon>Basidiomycota</taxon>
        <taxon>Agaricomycotina</taxon>
        <taxon>Agaricomycetes</taxon>
        <taxon>Polyporales</taxon>
        <taxon>Polyporaceae</taxon>
        <taxon>Polyporus</taxon>
    </lineage>
</organism>
<dbReference type="InterPro" id="IPR046700">
    <property type="entry name" value="DUF6570"/>
</dbReference>
<name>A0A5C3NVJ7_9APHY</name>
<dbReference type="AlphaFoldDB" id="A0A5C3NVJ7"/>
<proteinExistence type="predicted"/>
<evidence type="ECO:0000313" key="3">
    <source>
        <dbReference type="Proteomes" id="UP000308197"/>
    </source>
</evidence>
<dbReference type="Proteomes" id="UP000308197">
    <property type="component" value="Unassembled WGS sequence"/>
</dbReference>
<feature type="non-terminal residue" evidence="2">
    <location>
        <position position="130"/>
    </location>
</feature>
<feature type="non-terminal residue" evidence="2">
    <location>
        <position position="1"/>
    </location>
</feature>
<feature type="domain" description="DUF6570" evidence="1">
    <location>
        <begin position="101"/>
        <end position="130"/>
    </location>
</feature>
<keyword evidence="3" id="KW-1185">Reference proteome</keyword>
<protein>
    <recommendedName>
        <fullName evidence="1">DUF6570 domain-containing protein</fullName>
    </recommendedName>
</protein>
<evidence type="ECO:0000259" key="1">
    <source>
        <dbReference type="Pfam" id="PF20209"/>
    </source>
</evidence>
<reference evidence="2 3" key="1">
    <citation type="journal article" date="2019" name="Nat. Ecol. Evol.">
        <title>Megaphylogeny resolves global patterns of mushroom evolution.</title>
        <authorList>
            <person name="Varga T."/>
            <person name="Krizsan K."/>
            <person name="Foldi C."/>
            <person name="Dima B."/>
            <person name="Sanchez-Garcia M."/>
            <person name="Sanchez-Ramirez S."/>
            <person name="Szollosi G.J."/>
            <person name="Szarkandi J.G."/>
            <person name="Papp V."/>
            <person name="Albert L."/>
            <person name="Andreopoulos W."/>
            <person name="Angelini C."/>
            <person name="Antonin V."/>
            <person name="Barry K.W."/>
            <person name="Bougher N.L."/>
            <person name="Buchanan P."/>
            <person name="Buyck B."/>
            <person name="Bense V."/>
            <person name="Catcheside P."/>
            <person name="Chovatia M."/>
            <person name="Cooper J."/>
            <person name="Damon W."/>
            <person name="Desjardin D."/>
            <person name="Finy P."/>
            <person name="Geml J."/>
            <person name="Haridas S."/>
            <person name="Hughes K."/>
            <person name="Justo A."/>
            <person name="Karasinski D."/>
            <person name="Kautmanova I."/>
            <person name="Kiss B."/>
            <person name="Kocsube S."/>
            <person name="Kotiranta H."/>
            <person name="LaButti K.M."/>
            <person name="Lechner B.E."/>
            <person name="Liimatainen K."/>
            <person name="Lipzen A."/>
            <person name="Lukacs Z."/>
            <person name="Mihaltcheva S."/>
            <person name="Morgado L.N."/>
            <person name="Niskanen T."/>
            <person name="Noordeloos M.E."/>
            <person name="Ohm R.A."/>
            <person name="Ortiz-Santana B."/>
            <person name="Ovrebo C."/>
            <person name="Racz N."/>
            <person name="Riley R."/>
            <person name="Savchenko A."/>
            <person name="Shiryaev A."/>
            <person name="Soop K."/>
            <person name="Spirin V."/>
            <person name="Szebenyi C."/>
            <person name="Tomsovsky M."/>
            <person name="Tulloss R.E."/>
            <person name="Uehling J."/>
            <person name="Grigoriev I.V."/>
            <person name="Vagvolgyi C."/>
            <person name="Papp T."/>
            <person name="Martin F.M."/>
            <person name="Miettinen O."/>
            <person name="Hibbett D.S."/>
            <person name="Nagy L.G."/>
        </authorList>
    </citation>
    <scope>NUCLEOTIDE SEQUENCE [LARGE SCALE GENOMIC DNA]</scope>
    <source>
        <strain evidence="2 3">HHB13444</strain>
    </source>
</reference>
<evidence type="ECO:0000313" key="2">
    <source>
        <dbReference type="EMBL" id="TFK77563.1"/>
    </source>
</evidence>
<dbReference type="Pfam" id="PF20209">
    <property type="entry name" value="DUF6570"/>
    <property type="match status" value="1"/>
</dbReference>
<accession>A0A5C3NVJ7</accession>
<dbReference type="InParanoid" id="A0A5C3NVJ7"/>
<dbReference type="EMBL" id="ML213485">
    <property type="protein sequence ID" value="TFK77563.1"/>
    <property type="molecule type" value="Genomic_DNA"/>
</dbReference>
<sequence>FPPPPLSEDALYQTISGYANDVQVENFIESGCAVCGLSTAKKCLCKLHTVAFDRNLLVPDAPVTQIERRDVDDPILSHPAPVLLPNSNDICLDCMSDLQHGNIPADSLSNGLWIGEIPLELQGLSWTEKM</sequence>
<gene>
    <name evidence="2" type="ORF">K466DRAFT_457763</name>
</gene>